<dbReference type="InterPro" id="IPR001466">
    <property type="entry name" value="Beta-lactam-related"/>
</dbReference>
<feature type="domain" description="Beta-lactamase-related" evidence="2">
    <location>
        <begin position="95"/>
        <end position="429"/>
    </location>
</feature>
<keyword evidence="4" id="KW-1185">Reference proteome</keyword>
<dbReference type="Pfam" id="PF00144">
    <property type="entry name" value="Beta-lactamase"/>
    <property type="match status" value="1"/>
</dbReference>
<dbReference type="AlphaFoldDB" id="A0A8H6XXP0"/>
<dbReference type="OrthoDB" id="5946976at2759"/>
<dbReference type="InterPro" id="IPR050491">
    <property type="entry name" value="AmpC-like"/>
</dbReference>
<dbReference type="InterPro" id="IPR012338">
    <property type="entry name" value="Beta-lactam/transpept-like"/>
</dbReference>
<dbReference type="PANTHER" id="PTHR46825">
    <property type="entry name" value="D-ALANYL-D-ALANINE-CARBOXYPEPTIDASE/ENDOPEPTIDASE AMPH"/>
    <property type="match status" value="1"/>
</dbReference>
<comment type="similarity">
    <text evidence="1">Belongs to the peptidase S12 family.</text>
</comment>
<name>A0A8H6XXP0_9AGAR</name>
<sequence length="637" mass="68096">MQITQHGEALVSSRLRLPRGTANPRLYKRVHVQPFSFHLPNMHPISLNLGLALLAVCASAANSPPSPLSDGTQILTPEIDAAINSILADWNTPAGAAVAVVRMDGNGAWQIETKGYGTAKADGTKVSPDTVFSLGSDSKLFDILTTGLLISNESLSPHISWTTKMASIIPDWQLMDPFASSESTITDLMSHRTGLPRHDFTYSVSDDIPSLVKRLRYLKPSTGFRENPQYNNIMYAVLSYLPTVLLPHKPPFAQYAKEHILEPLGMSATTYSFPVANATGNMAEGFARVGINVTENPVGPGTTRVLPYLTPNVTEAGNALSGPGGVLTSAVDAARWLQMLLLNGQHPVTNATIVPAAVIQKVATGISVWEGNPDAPELSPLVYGGAQVQSTYCGHVMIEHGGDTLGFHSQITRFPDDNLGIAVLTNDDTFGYRLKEVIKFRIVDAAFGLEPVDWSFRFQAIIAASAIAPPTTPAPPNATLPVPITALAKIYSSPGYGADIELCAVLASVGHSASRTCGSLIQQLNSTFPDQLVGADLVWAWGKLSASYIALRHFDAGVFNLTGWIALPTVNDASTPFWAYDAGLEGLDAGLTAEFDLHKGKAVGFGIRGGIWGAGTVEDEPMGKTIRERSEVWYVAV</sequence>
<dbReference type="Gene3D" id="3.40.710.10">
    <property type="entry name" value="DD-peptidase/beta-lactamase superfamily"/>
    <property type="match status" value="1"/>
</dbReference>
<gene>
    <name evidence="3" type="ORF">MVEN_01382500</name>
</gene>
<reference evidence="3" key="1">
    <citation type="submission" date="2020-05" db="EMBL/GenBank/DDBJ databases">
        <title>Mycena genomes resolve the evolution of fungal bioluminescence.</title>
        <authorList>
            <person name="Tsai I.J."/>
        </authorList>
    </citation>
    <scope>NUCLEOTIDE SEQUENCE</scope>
    <source>
        <strain evidence="3">CCC161011</strain>
    </source>
</reference>
<protein>
    <submittedName>
        <fullName evidence="3">Beta-lactamase domain-containing protein</fullName>
    </submittedName>
</protein>
<organism evidence="3 4">
    <name type="scientific">Mycena venus</name>
    <dbReference type="NCBI Taxonomy" id="2733690"/>
    <lineage>
        <taxon>Eukaryota</taxon>
        <taxon>Fungi</taxon>
        <taxon>Dikarya</taxon>
        <taxon>Basidiomycota</taxon>
        <taxon>Agaricomycotina</taxon>
        <taxon>Agaricomycetes</taxon>
        <taxon>Agaricomycetidae</taxon>
        <taxon>Agaricales</taxon>
        <taxon>Marasmiineae</taxon>
        <taxon>Mycenaceae</taxon>
        <taxon>Mycena</taxon>
    </lineage>
</organism>
<dbReference type="PANTHER" id="PTHR46825:SF15">
    <property type="entry name" value="BETA-LACTAMASE-RELATED DOMAIN-CONTAINING PROTEIN"/>
    <property type="match status" value="1"/>
</dbReference>
<proteinExistence type="inferred from homology"/>
<dbReference type="EMBL" id="JACAZI010000011">
    <property type="protein sequence ID" value="KAF7348644.1"/>
    <property type="molecule type" value="Genomic_DNA"/>
</dbReference>
<dbReference type="SUPFAM" id="SSF56601">
    <property type="entry name" value="beta-lactamase/transpeptidase-like"/>
    <property type="match status" value="1"/>
</dbReference>
<comment type="caution">
    <text evidence="3">The sequence shown here is derived from an EMBL/GenBank/DDBJ whole genome shotgun (WGS) entry which is preliminary data.</text>
</comment>
<evidence type="ECO:0000259" key="2">
    <source>
        <dbReference type="Pfam" id="PF00144"/>
    </source>
</evidence>
<accession>A0A8H6XXP0</accession>
<evidence type="ECO:0000313" key="4">
    <source>
        <dbReference type="Proteomes" id="UP000620124"/>
    </source>
</evidence>
<evidence type="ECO:0000313" key="3">
    <source>
        <dbReference type="EMBL" id="KAF7348644.1"/>
    </source>
</evidence>
<dbReference type="Proteomes" id="UP000620124">
    <property type="component" value="Unassembled WGS sequence"/>
</dbReference>
<evidence type="ECO:0000256" key="1">
    <source>
        <dbReference type="ARBA" id="ARBA00038215"/>
    </source>
</evidence>